<dbReference type="RefSeq" id="WP_200390118.1">
    <property type="nucleotide sequence ID" value="NZ_JAENIO010000002.1"/>
</dbReference>
<gene>
    <name evidence="1" type="ORF">JIN78_01325</name>
</gene>
<dbReference type="Proteomes" id="UP000604083">
    <property type="component" value="Unassembled WGS sequence"/>
</dbReference>
<evidence type="ECO:0008006" key="3">
    <source>
        <dbReference type="Google" id="ProtNLM"/>
    </source>
</evidence>
<dbReference type="Gene3D" id="3.20.20.190">
    <property type="entry name" value="Phosphatidylinositol (PI) phosphodiesterase"/>
    <property type="match status" value="1"/>
</dbReference>
<dbReference type="GO" id="GO:0008081">
    <property type="term" value="F:phosphoric diester hydrolase activity"/>
    <property type="evidence" value="ECO:0007669"/>
    <property type="project" value="InterPro"/>
</dbReference>
<dbReference type="InterPro" id="IPR032075">
    <property type="entry name" value="PI-PLC-C1"/>
</dbReference>
<organism evidence="1 2">
    <name type="scientific">Roseibacillus ishigakijimensis</name>
    <dbReference type="NCBI Taxonomy" id="454146"/>
    <lineage>
        <taxon>Bacteria</taxon>
        <taxon>Pseudomonadati</taxon>
        <taxon>Verrucomicrobiota</taxon>
        <taxon>Verrucomicrobiia</taxon>
        <taxon>Verrucomicrobiales</taxon>
        <taxon>Verrucomicrobiaceae</taxon>
        <taxon>Roseibacillus</taxon>
    </lineage>
</organism>
<protein>
    <recommendedName>
        <fullName evidence="3">Phosphoinositide phospholipase C, Ca2+-dependent</fullName>
    </recommendedName>
</protein>
<name>A0A934RJA0_9BACT</name>
<dbReference type="EMBL" id="JAENIO010000002">
    <property type="protein sequence ID" value="MBK1832687.1"/>
    <property type="molecule type" value="Genomic_DNA"/>
</dbReference>
<dbReference type="InterPro" id="IPR017946">
    <property type="entry name" value="PLC-like_Pdiesterase_TIM-brl"/>
</dbReference>
<comment type="caution">
    <text evidence="1">The sequence shown here is derived from an EMBL/GenBank/DDBJ whole genome shotgun (WGS) entry which is preliminary data.</text>
</comment>
<dbReference type="Pfam" id="PF16670">
    <property type="entry name" value="PI-PLC-C1"/>
    <property type="match status" value="1"/>
</dbReference>
<evidence type="ECO:0000313" key="1">
    <source>
        <dbReference type="EMBL" id="MBK1832687.1"/>
    </source>
</evidence>
<reference evidence="1" key="1">
    <citation type="submission" date="2021-01" db="EMBL/GenBank/DDBJ databases">
        <title>Modified the classification status of verrucomicrobia.</title>
        <authorList>
            <person name="Feng X."/>
        </authorList>
    </citation>
    <scope>NUCLEOTIDE SEQUENCE</scope>
    <source>
        <strain evidence="1">KCTC 12986</strain>
    </source>
</reference>
<accession>A0A934RJA0</accession>
<sequence length="358" mass="40267">MKFLLTLLVLAQSLLAETSLRQTPINHFQVIGTHNSYHLAPHEAERKLIALKSEAQVESLEYSHPPLRDQFAAGIRQIELDCFADPEGGRYARPAAQELAEFLKIPFQPQSDPEGLLEKPGTKILHFPHVDFRTTVLTLQQALSEVRDWSRTQPDHFPLFVLLELKGSSEDWQPEALAALEEEILAIIPREHLLTPDDVRGQHETLRAAVLSDGWPSLAQAQGKIMLALDNTNQVLTHYLAPDETVKGRLLFPSCPDERHPAAAWFKMNDPINEFALIKARSQKGFLIRTRADAGTREARANDTTRRERAFASGAQYISTDFPTANPAFSDYAVTLPGGSRECHYFRPQPPKGREETR</sequence>
<dbReference type="GO" id="GO:0006629">
    <property type="term" value="P:lipid metabolic process"/>
    <property type="evidence" value="ECO:0007669"/>
    <property type="project" value="InterPro"/>
</dbReference>
<proteinExistence type="predicted"/>
<dbReference type="SUPFAM" id="SSF51695">
    <property type="entry name" value="PLC-like phosphodiesterases"/>
    <property type="match status" value="1"/>
</dbReference>
<evidence type="ECO:0000313" key="2">
    <source>
        <dbReference type="Proteomes" id="UP000604083"/>
    </source>
</evidence>
<keyword evidence="2" id="KW-1185">Reference proteome</keyword>
<dbReference type="AlphaFoldDB" id="A0A934RJA0"/>
<dbReference type="PROSITE" id="PS50007">
    <property type="entry name" value="PIPLC_X_DOMAIN"/>
    <property type="match status" value="1"/>
</dbReference>
<dbReference type="CDD" id="cd08589">
    <property type="entry name" value="PI-PLCc_SaPLC1_like"/>
    <property type="match status" value="1"/>
</dbReference>